<sequence>MSRTQRLLIDFRRRLPLAGAALRWWGSRQWAVAVASALAMALLLGFATVLIPNDVFSRDIPPVPWNYPVWLATSVLTGLLAASYIRPAAPATPGTAEPTDRTSRWGMAGGLLAWFAIGCPVCNKIALLALGYSGAMTYFAPLQPWLAALAMVLTVLALVFRLSGQQQCAIPGRQAAERERMDS</sequence>
<keyword evidence="1" id="KW-0812">Transmembrane</keyword>
<feature type="transmembrane region" description="Helical" evidence="1">
    <location>
        <begin position="67"/>
        <end position="85"/>
    </location>
</feature>
<keyword evidence="1" id="KW-0472">Membrane</keyword>
<dbReference type="AlphaFoldDB" id="A0A5B0EH54"/>
<dbReference type="EMBL" id="VOBL01000008">
    <property type="protein sequence ID" value="KAA0977160.1"/>
    <property type="molecule type" value="Genomic_DNA"/>
</dbReference>
<keyword evidence="1" id="KW-1133">Transmembrane helix</keyword>
<dbReference type="Proteomes" id="UP000323856">
    <property type="component" value="Unassembled WGS sequence"/>
</dbReference>
<proteinExistence type="predicted"/>
<accession>A0A5B0EH54</accession>
<dbReference type="RefSeq" id="WP_007273053.1">
    <property type="nucleotide sequence ID" value="NZ_VOBL01000008.1"/>
</dbReference>
<feature type="transmembrane region" description="Helical" evidence="1">
    <location>
        <begin position="105"/>
        <end position="130"/>
    </location>
</feature>
<gene>
    <name evidence="2" type="ORF">FQ154_09700</name>
</gene>
<evidence type="ECO:0000313" key="3">
    <source>
        <dbReference type="Proteomes" id="UP000323856"/>
    </source>
</evidence>
<name>A0A5B0EH54_9MICC</name>
<organism evidence="2 3">
    <name type="scientific">Paeniglutamicibacter gangotriensis</name>
    <dbReference type="NCBI Taxonomy" id="254787"/>
    <lineage>
        <taxon>Bacteria</taxon>
        <taxon>Bacillati</taxon>
        <taxon>Actinomycetota</taxon>
        <taxon>Actinomycetes</taxon>
        <taxon>Micrococcales</taxon>
        <taxon>Micrococcaceae</taxon>
        <taxon>Paeniglutamicibacter</taxon>
    </lineage>
</organism>
<dbReference type="OrthoDB" id="166777at2"/>
<reference evidence="2 3" key="1">
    <citation type="submission" date="2019-07" db="EMBL/GenBank/DDBJ databases">
        <title>Analysis of the biochemical properties, biological activity and biotechnological potential of siderophores and biosurfactants produced by Antarctic psychrotolerant bacteria.</title>
        <authorList>
            <person name="Styczynski M."/>
            <person name="Krucon T."/>
            <person name="Decewicz P."/>
            <person name="Dziewit L."/>
        </authorList>
    </citation>
    <scope>NUCLEOTIDE SEQUENCE [LARGE SCALE GENOMIC DNA]</scope>
    <source>
        <strain evidence="2 3">ANT_H27</strain>
    </source>
</reference>
<protein>
    <submittedName>
        <fullName evidence="2">Uncharacterized protein</fullName>
    </submittedName>
</protein>
<comment type="caution">
    <text evidence="2">The sequence shown here is derived from an EMBL/GenBank/DDBJ whole genome shotgun (WGS) entry which is preliminary data.</text>
</comment>
<feature type="transmembrane region" description="Helical" evidence="1">
    <location>
        <begin position="142"/>
        <end position="160"/>
    </location>
</feature>
<evidence type="ECO:0000256" key="1">
    <source>
        <dbReference type="SAM" id="Phobius"/>
    </source>
</evidence>
<evidence type="ECO:0000313" key="2">
    <source>
        <dbReference type="EMBL" id="KAA0977160.1"/>
    </source>
</evidence>
<feature type="transmembrane region" description="Helical" evidence="1">
    <location>
        <begin position="30"/>
        <end position="51"/>
    </location>
</feature>